<dbReference type="KEGG" id="tcd:AAIA72_10605"/>
<proteinExistence type="predicted"/>
<dbReference type="GO" id="GO:0004556">
    <property type="term" value="F:alpha-amylase activity"/>
    <property type="evidence" value="ECO:0007669"/>
    <property type="project" value="UniProtKB-EC"/>
</dbReference>
<feature type="binding site" evidence="2">
    <location>
        <position position="340"/>
    </location>
    <ligand>
        <name>Ca(2+)</name>
        <dbReference type="ChEBI" id="CHEBI:29108"/>
    </ligand>
</feature>
<dbReference type="GO" id="GO:0042597">
    <property type="term" value="C:periplasmic space"/>
    <property type="evidence" value="ECO:0007669"/>
    <property type="project" value="InterPro"/>
</dbReference>
<evidence type="ECO:0000256" key="2">
    <source>
        <dbReference type="PIRSR" id="PIRSR036917-2"/>
    </source>
</evidence>
<dbReference type="EC" id="3.2.1.1" evidence="6"/>
<comment type="cofactor">
    <cofactor evidence="2">
        <name>Ca(2+)</name>
        <dbReference type="ChEBI" id="CHEBI:29108"/>
    </cofactor>
    <text evidence="2">Binds 1 Ca(2+) ion per subunit.</text>
</comment>
<feature type="domain" description="Glycosyl hydrolase family 13 catalytic" evidence="5">
    <location>
        <begin position="219"/>
        <end position="673"/>
    </location>
</feature>
<evidence type="ECO:0000256" key="4">
    <source>
        <dbReference type="SAM" id="MobiDB-lite"/>
    </source>
</evidence>
<dbReference type="GO" id="GO:0030980">
    <property type="term" value="P:alpha-glucan catabolic process"/>
    <property type="evidence" value="ECO:0007669"/>
    <property type="project" value="InterPro"/>
</dbReference>
<feature type="active site" description="Nucleophile" evidence="1">
    <location>
        <position position="485"/>
    </location>
</feature>
<feature type="binding site" evidence="2">
    <location>
        <position position="489"/>
    </location>
    <ligand>
        <name>Ca(2+)</name>
        <dbReference type="ChEBI" id="CHEBI:29108"/>
    </ligand>
</feature>
<dbReference type="SMART" id="SM00642">
    <property type="entry name" value="Aamy"/>
    <property type="match status" value="1"/>
</dbReference>
<evidence type="ECO:0000256" key="1">
    <source>
        <dbReference type="PIRSR" id="PIRSR036917-1"/>
    </source>
</evidence>
<keyword evidence="6" id="KW-0326">Glycosidase</keyword>
<dbReference type="InterPro" id="IPR017853">
    <property type="entry name" value="GH"/>
</dbReference>
<dbReference type="GO" id="GO:0009313">
    <property type="term" value="P:oligosaccharide catabolic process"/>
    <property type="evidence" value="ECO:0007669"/>
    <property type="project" value="InterPro"/>
</dbReference>
<dbReference type="SUPFAM" id="SSF51445">
    <property type="entry name" value="(Trans)glycosidases"/>
    <property type="match status" value="1"/>
</dbReference>
<dbReference type="PIRSF" id="PIRSF036917">
    <property type="entry name" value="Alph_amls_MalS"/>
    <property type="match status" value="1"/>
</dbReference>
<gene>
    <name evidence="6" type="ORF">AAIA72_10605</name>
</gene>
<dbReference type="PANTHER" id="PTHR10357">
    <property type="entry name" value="ALPHA-AMYLASE FAMILY MEMBER"/>
    <property type="match status" value="1"/>
</dbReference>
<reference evidence="6" key="1">
    <citation type="submission" date="2024-05" db="EMBL/GenBank/DDBJ databases">
        <title>Genome sequencing of novel strain.</title>
        <authorList>
            <person name="Ganbat D."/>
            <person name="Ganbat S."/>
            <person name="Lee S.-J."/>
        </authorList>
    </citation>
    <scope>NUCLEOTIDE SEQUENCE</scope>
    <source>
        <strain evidence="6">SMD15-11</strain>
    </source>
</reference>
<evidence type="ECO:0000313" key="6">
    <source>
        <dbReference type="EMBL" id="XDT71255.1"/>
    </source>
</evidence>
<dbReference type="Pfam" id="PF00128">
    <property type="entry name" value="Alpha-amylase"/>
    <property type="match status" value="2"/>
</dbReference>
<dbReference type="NCBIfam" id="NF007052">
    <property type="entry name" value="PRK09505.1-2"/>
    <property type="match status" value="1"/>
</dbReference>
<dbReference type="Gene3D" id="3.20.20.80">
    <property type="entry name" value="Glycosidases"/>
    <property type="match status" value="2"/>
</dbReference>
<dbReference type="AlphaFoldDB" id="A0AB39UTT1"/>
<organism evidence="6">
    <name type="scientific">Thermohahella caldifontis</name>
    <dbReference type="NCBI Taxonomy" id="3142973"/>
    <lineage>
        <taxon>Bacteria</taxon>
        <taxon>Pseudomonadati</taxon>
        <taxon>Pseudomonadota</taxon>
        <taxon>Gammaproteobacteria</taxon>
        <taxon>Oceanospirillales</taxon>
        <taxon>Hahellaceae</taxon>
        <taxon>Thermohahella</taxon>
    </lineage>
</organism>
<evidence type="ECO:0000256" key="3">
    <source>
        <dbReference type="PIRSR" id="PIRSR036917-3"/>
    </source>
</evidence>
<feature type="active site" description="Proton donor" evidence="1">
    <location>
        <position position="528"/>
    </location>
</feature>
<dbReference type="EMBL" id="CP154858">
    <property type="protein sequence ID" value="XDT71255.1"/>
    <property type="molecule type" value="Genomic_DNA"/>
</dbReference>
<protein>
    <submittedName>
        <fullName evidence="6">Alpha-amylase</fullName>
        <ecNumber evidence="6">3.2.1.1</ecNumber>
    </submittedName>
</protein>
<accession>A0AB39UTT1</accession>
<name>A0AB39UTT1_9GAMM</name>
<dbReference type="PANTHER" id="PTHR10357:SF209">
    <property type="entry name" value="PERIPLASMIC ALPHA-AMYLASE"/>
    <property type="match status" value="1"/>
</dbReference>
<dbReference type="RefSeq" id="WP_369600293.1">
    <property type="nucleotide sequence ID" value="NZ_CP154858.1"/>
</dbReference>
<dbReference type="InterPro" id="IPR006047">
    <property type="entry name" value="GH13_cat_dom"/>
</dbReference>
<feature type="site" description="Transition state stabilizer" evidence="3">
    <location>
        <position position="593"/>
    </location>
</feature>
<dbReference type="NCBIfam" id="NF007060">
    <property type="entry name" value="PRK09505.2-5"/>
    <property type="match status" value="1"/>
</dbReference>
<feature type="compositionally biased region" description="Polar residues" evidence="4">
    <location>
        <begin position="639"/>
        <end position="648"/>
    </location>
</feature>
<sequence>MSAGENHAEPAHRTLLASTLAALISACASTPVGQTEAGGIRISGTEPGEVLRPVKTDAPLRKAEIILDEGEYILTLGNPTGEATPAQWFRKLPLADDNSGRFRLNVEAPAQFLIVVNDAEHSLRIVRKSLPRQVEQAAANAAAQPKGPCTPDLTPQTITVGEVFQDGEVIRDALSGQTARVENGRITLTPAADSEGLMLLEAAERRPAPFRWDNATVYFALTDRFHNGNPDNDRSYGRQPDGKDEIGTFHGGDFAGLTAKLDYLRALGVNALWISPPFEQMHGWVGGGSRGDFQHYAYHGYYIMDFTRLDANFGTEAELRTLVQEAHKRGIRILLDVVMNHPGYATLQDMQDYGFGGLFDGFERYLPPRWGDWRPSAGENFHSYHAMINYDHPGWSRWWGKDWVRAGIYDYERPPSVNADPVRGSLAYLPDFRTESTRPVGIPAFLRNKPDTRARDLPDATVRDYLITWLTDWVREYGIDGFRVDTAKHVELPAWQALKTAAQQALDDYRRAHPEDTFSQAPFWMVGEVFPHGVQRDTYFENGFDALINFDFQRGPAKSGAECLSRLEDTWNNWSRRLREDRFNVMSYISSHDTELFTRLTGGDPTLQKRVAAALLLTPGAVQIYYGDESARQRGPSGSDPSQGTRSDMNWADLEKPAYQALLRYWQTVGQFRQRHPAVGAGEQRVLAREPWTVSRTLGDDRIIIVAAQKP</sequence>
<keyword evidence="2" id="KW-0479">Metal-binding</keyword>
<evidence type="ECO:0000259" key="5">
    <source>
        <dbReference type="SMART" id="SM00642"/>
    </source>
</evidence>
<feature type="region of interest" description="Disordered" evidence="4">
    <location>
        <begin position="628"/>
        <end position="649"/>
    </location>
</feature>
<keyword evidence="2" id="KW-0106">Calcium</keyword>
<dbReference type="InterPro" id="IPR014635">
    <property type="entry name" value="A_amylase_MalS"/>
</dbReference>
<keyword evidence="6" id="KW-0378">Hydrolase</keyword>
<dbReference type="GO" id="GO:0005509">
    <property type="term" value="F:calcium ion binding"/>
    <property type="evidence" value="ECO:0007669"/>
    <property type="project" value="InterPro"/>
</dbReference>